<protein>
    <submittedName>
        <fullName evidence="1">2780_t:CDS:1</fullName>
    </submittedName>
</protein>
<dbReference type="EMBL" id="CAJVPT010065702">
    <property type="protein sequence ID" value="CAG8772269.1"/>
    <property type="molecule type" value="Genomic_DNA"/>
</dbReference>
<organism evidence="1 2">
    <name type="scientific">Acaulospora colombiana</name>
    <dbReference type="NCBI Taxonomy" id="27376"/>
    <lineage>
        <taxon>Eukaryota</taxon>
        <taxon>Fungi</taxon>
        <taxon>Fungi incertae sedis</taxon>
        <taxon>Mucoromycota</taxon>
        <taxon>Glomeromycotina</taxon>
        <taxon>Glomeromycetes</taxon>
        <taxon>Diversisporales</taxon>
        <taxon>Acaulosporaceae</taxon>
        <taxon>Acaulospora</taxon>
    </lineage>
</organism>
<feature type="non-terminal residue" evidence="1">
    <location>
        <position position="221"/>
    </location>
</feature>
<comment type="caution">
    <text evidence="1">The sequence shown here is derived from an EMBL/GenBank/DDBJ whole genome shotgun (WGS) entry which is preliminary data.</text>
</comment>
<sequence length="221" mass="25278">MVIDVPYVFDTCCDSKDFHRFIDTFSGSSIESVKIYALSEKERKNLRLVCKAWAELAPQAGRWVSSVYHPTGARAKRFDVTTHKPHATVPELHEGSHLSTLCIHISPLPESVDYPLQTILQKTHSLHSIRAFSLTNKDTSPYLSLRELQTHFASLTTLYIETVELYGPLRLDKLEVLYWNIENCDKEQWWFPSLRHCALGDRVIGINKFQSSLVPGPTHQL</sequence>
<gene>
    <name evidence="1" type="ORF">ACOLOM_LOCUS13869</name>
</gene>
<keyword evidence="2" id="KW-1185">Reference proteome</keyword>
<accession>A0ACA9R1J2</accession>
<reference evidence="1" key="1">
    <citation type="submission" date="2021-06" db="EMBL/GenBank/DDBJ databases">
        <authorList>
            <person name="Kallberg Y."/>
            <person name="Tangrot J."/>
            <person name="Rosling A."/>
        </authorList>
    </citation>
    <scope>NUCLEOTIDE SEQUENCE</scope>
    <source>
        <strain evidence="1">CL356</strain>
    </source>
</reference>
<evidence type="ECO:0000313" key="2">
    <source>
        <dbReference type="Proteomes" id="UP000789525"/>
    </source>
</evidence>
<evidence type="ECO:0000313" key="1">
    <source>
        <dbReference type="EMBL" id="CAG8772269.1"/>
    </source>
</evidence>
<dbReference type="Proteomes" id="UP000789525">
    <property type="component" value="Unassembled WGS sequence"/>
</dbReference>
<proteinExistence type="predicted"/>
<name>A0ACA9R1J2_9GLOM</name>